<sequence>MIDYIIVENLLPDSLIAYIFETLKKYEFQSSKVGMRVDPKQKIRQDCFLSRIDCAPVDTFIFNAVDGLAKEKFDIAIQYRERWKIGFYDGQNKSHYNPHTDIQGEMEHRKLSFVIALSAPEAYEGGELYFPTLDREFKLKKGACIIFKPELLHGVKPVISGKRYTLLSFMFDEDGGKKKLQSTDSLKQYIPNLLSQESEKSINKPNYDLDYSDRKQKPWSDTDNHWYIDQDSDTLLVSFAGFGDKNSIPTFVFHNFLQQYTQVDQLFIRDIQCRYYLDGIKNETKTMQETLAWLEGLIGQKKYKKIVGIGCSSGGYAVILFGHLLKFDKVISFAPQTVLNETKNSVLHDNRFDNTCRYLNQLKTNTDFTFGEFSFHDCLDLKNLQPYATQVEIHYPAHACDGADRRHAEYLECETCLLVEYPSKNHRIALELRDNGQLQQIIDNLVFG</sequence>
<protein>
    <submittedName>
        <fullName evidence="8">2OG-Fe(II) oxygenase</fullName>
    </submittedName>
</protein>
<keyword evidence="9" id="KW-1185">Reference proteome</keyword>
<dbReference type="Proteomes" id="UP000658720">
    <property type="component" value="Unassembled WGS sequence"/>
</dbReference>
<dbReference type="SUPFAM" id="SSF53474">
    <property type="entry name" value="alpha/beta-Hydrolases"/>
    <property type="match status" value="1"/>
</dbReference>
<reference evidence="8 9" key="1">
    <citation type="submission" date="2020-10" db="EMBL/GenBank/DDBJ databases">
        <authorList>
            <person name="Castelo-Branco R."/>
            <person name="Eusebio N."/>
            <person name="Adriana R."/>
            <person name="Vieira A."/>
            <person name="Brugerolle De Fraissinette N."/>
            <person name="Rezende De Castro R."/>
            <person name="Schneider M.P."/>
            <person name="Vasconcelos V."/>
            <person name="Leao P.N."/>
        </authorList>
    </citation>
    <scope>NUCLEOTIDE SEQUENCE [LARGE SCALE GENOMIC DNA]</scope>
    <source>
        <strain evidence="8 9">LEGE 00031</strain>
    </source>
</reference>
<dbReference type="RefSeq" id="WP_194020238.1">
    <property type="nucleotide sequence ID" value="NZ_JADEVV010000037.1"/>
</dbReference>
<evidence type="ECO:0000256" key="2">
    <source>
        <dbReference type="ARBA" id="ARBA00022723"/>
    </source>
</evidence>
<dbReference type="PROSITE" id="PS51471">
    <property type="entry name" value="FE2OG_OXY"/>
    <property type="match status" value="1"/>
</dbReference>
<name>A0ABR9VWT3_9SYNC</name>
<evidence type="ECO:0000313" key="9">
    <source>
        <dbReference type="Proteomes" id="UP000658720"/>
    </source>
</evidence>
<evidence type="ECO:0000256" key="5">
    <source>
        <dbReference type="ARBA" id="ARBA00023002"/>
    </source>
</evidence>
<keyword evidence="6" id="KW-0408">Iron</keyword>
<comment type="cofactor">
    <cofactor evidence="1">
        <name>L-ascorbate</name>
        <dbReference type="ChEBI" id="CHEBI:38290"/>
    </cofactor>
</comment>
<organism evidence="8 9">
    <name type="scientific">Synechocystis salina LEGE 00031</name>
    <dbReference type="NCBI Taxonomy" id="1828736"/>
    <lineage>
        <taxon>Bacteria</taxon>
        <taxon>Bacillati</taxon>
        <taxon>Cyanobacteriota</taxon>
        <taxon>Cyanophyceae</taxon>
        <taxon>Synechococcales</taxon>
        <taxon>Merismopediaceae</taxon>
        <taxon>Synechocystis</taxon>
    </lineage>
</organism>
<dbReference type="InterPro" id="IPR029058">
    <property type="entry name" value="AB_hydrolase_fold"/>
</dbReference>
<accession>A0ABR9VWT3</accession>
<evidence type="ECO:0000259" key="7">
    <source>
        <dbReference type="PROSITE" id="PS51471"/>
    </source>
</evidence>
<evidence type="ECO:0000313" key="8">
    <source>
        <dbReference type="EMBL" id="MBE9254706.1"/>
    </source>
</evidence>
<dbReference type="Gene3D" id="2.60.120.620">
    <property type="entry name" value="q2cbj1_9rhob like domain"/>
    <property type="match status" value="1"/>
</dbReference>
<dbReference type="SMART" id="SM00702">
    <property type="entry name" value="P4Hc"/>
    <property type="match status" value="1"/>
</dbReference>
<feature type="domain" description="Fe2OG dioxygenase" evidence="7">
    <location>
        <begin position="72"/>
        <end position="172"/>
    </location>
</feature>
<gene>
    <name evidence="8" type="ORF">IQ217_12835</name>
</gene>
<evidence type="ECO:0000256" key="6">
    <source>
        <dbReference type="ARBA" id="ARBA00023004"/>
    </source>
</evidence>
<dbReference type="InterPro" id="IPR005123">
    <property type="entry name" value="Oxoglu/Fe-dep_dioxygenase_dom"/>
</dbReference>
<comment type="caution">
    <text evidence="8">The sequence shown here is derived from an EMBL/GenBank/DDBJ whole genome shotgun (WGS) entry which is preliminary data.</text>
</comment>
<keyword evidence="2" id="KW-0479">Metal-binding</keyword>
<evidence type="ECO:0000256" key="3">
    <source>
        <dbReference type="ARBA" id="ARBA00022896"/>
    </source>
</evidence>
<keyword evidence="4" id="KW-0223">Dioxygenase</keyword>
<proteinExistence type="predicted"/>
<dbReference type="EMBL" id="JADEVV010000037">
    <property type="protein sequence ID" value="MBE9254706.1"/>
    <property type="molecule type" value="Genomic_DNA"/>
</dbReference>
<keyword evidence="3" id="KW-0847">Vitamin C</keyword>
<dbReference type="InterPro" id="IPR006620">
    <property type="entry name" value="Pro_4_hyd_alph"/>
</dbReference>
<keyword evidence="5" id="KW-0560">Oxidoreductase</keyword>
<evidence type="ECO:0000256" key="1">
    <source>
        <dbReference type="ARBA" id="ARBA00001961"/>
    </source>
</evidence>
<evidence type="ECO:0000256" key="4">
    <source>
        <dbReference type="ARBA" id="ARBA00022964"/>
    </source>
</evidence>